<reference evidence="3 4" key="1">
    <citation type="submission" date="2017-03" db="EMBL/GenBank/DDBJ databases">
        <title>Genomes of endolithic fungi from Antarctica.</title>
        <authorList>
            <person name="Coleine C."/>
            <person name="Masonjones S."/>
            <person name="Stajich J.E."/>
        </authorList>
    </citation>
    <scope>NUCLEOTIDE SEQUENCE [LARGE SCALE GENOMIC DNA]</scope>
    <source>
        <strain evidence="3 4">CCFEE 5184</strain>
    </source>
</reference>
<dbReference type="Pfam" id="PF00004">
    <property type="entry name" value="AAA"/>
    <property type="match status" value="1"/>
</dbReference>
<accession>A0A4V5NEX9</accession>
<dbReference type="AlphaFoldDB" id="A0A4V5NEX9"/>
<dbReference type="InterPro" id="IPR003959">
    <property type="entry name" value="ATPase_AAA_core"/>
</dbReference>
<dbReference type="EMBL" id="NAJQ01000857">
    <property type="protein sequence ID" value="TKA64219.1"/>
    <property type="molecule type" value="Genomic_DNA"/>
</dbReference>
<organism evidence="3 4">
    <name type="scientific">Friedmanniomyces simplex</name>
    <dbReference type="NCBI Taxonomy" id="329884"/>
    <lineage>
        <taxon>Eukaryota</taxon>
        <taxon>Fungi</taxon>
        <taxon>Dikarya</taxon>
        <taxon>Ascomycota</taxon>
        <taxon>Pezizomycotina</taxon>
        <taxon>Dothideomycetes</taxon>
        <taxon>Dothideomycetidae</taxon>
        <taxon>Mycosphaerellales</taxon>
        <taxon>Teratosphaeriaceae</taxon>
        <taxon>Friedmanniomyces</taxon>
    </lineage>
</organism>
<dbReference type="GO" id="GO:0005524">
    <property type="term" value="F:ATP binding"/>
    <property type="evidence" value="ECO:0007669"/>
    <property type="project" value="InterPro"/>
</dbReference>
<dbReference type="PANTHER" id="PTHR46411:SF3">
    <property type="entry name" value="AAA+ ATPASE DOMAIN-CONTAINING PROTEIN"/>
    <property type="match status" value="1"/>
</dbReference>
<proteinExistence type="predicted"/>
<dbReference type="Gene3D" id="3.40.50.300">
    <property type="entry name" value="P-loop containing nucleotide triphosphate hydrolases"/>
    <property type="match status" value="1"/>
</dbReference>
<dbReference type="OrthoDB" id="3860592at2759"/>
<gene>
    <name evidence="3" type="ORF">B0A55_10681</name>
</gene>
<name>A0A4V5NEX9_9PEZI</name>
<dbReference type="Gene3D" id="1.10.287.1060">
    <property type="entry name" value="ESAT-6-like"/>
    <property type="match status" value="1"/>
</dbReference>
<comment type="caution">
    <text evidence="3">The sequence shown here is derived from an EMBL/GenBank/DDBJ whole genome shotgun (WGS) entry which is preliminary data.</text>
</comment>
<dbReference type="SUPFAM" id="SSF52540">
    <property type="entry name" value="P-loop containing nucleoside triphosphate hydrolases"/>
    <property type="match status" value="1"/>
</dbReference>
<protein>
    <submittedName>
        <fullName evidence="3">Uncharacterized protein</fullName>
    </submittedName>
</protein>
<evidence type="ECO:0000259" key="2">
    <source>
        <dbReference type="Pfam" id="PF22942"/>
    </source>
</evidence>
<dbReference type="PANTHER" id="PTHR46411">
    <property type="entry name" value="FAMILY ATPASE, PUTATIVE-RELATED"/>
    <property type="match status" value="1"/>
</dbReference>
<dbReference type="InterPro" id="IPR027417">
    <property type="entry name" value="P-loop_NTPase"/>
</dbReference>
<dbReference type="GO" id="GO:0016887">
    <property type="term" value="F:ATP hydrolysis activity"/>
    <property type="evidence" value="ECO:0007669"/>
    <property type="project" value="InterPro"/>
</dbReference>
<evidence type="ECO:0000313" key="4">
    <source>
        <dbReference type="Proteomes" id="UP000309340"/>
    </source>
</evidence>
<dbReference type="InterPro" id="IPR054289">
    <property type="entry name" value="DUF7025"/>
</dbReference>
<keyword evidence="4" id="KW-1185">Reference proteome</keyword>
<evidence type="ECO:0000313" key="3">
    <source>
        <dbReference type="EMBL" id="TKA64219.1"/>
    </source>
</evidence>
<dbReference type="Pfam" id="PF22942">
    <property type="entry name" value="DUF7025"/>
    <property type="match status" value="1"/>
</dbReference>
<dbReference type="STRING" id="329884.A0A4V5NEX9"/>
<feature type="domain" description="ATPase AAA-type core" evidence="1">
    <location>
        <begin position="355"/>
        <end position="419"/>
    </location>
</feature>
<sequence>MSSWGWGSVFGGRVAKSKDAPKNAILNLRCTLEMRAKQEKHLQNQIDEQDAIARKNVTTNKGGSEQEITLALHPAPSPPLVRPAAEEPEVVSALTASYMTKFKEVNEEWEKVTYKYKTVDPSTLSNIADEYNQYFFVVRTRIGTYTMSHKGTSAEASKHKETKLSSLFVAIKFRALQQMFLTVLQEGHGISLQEDNPTVEGNVLSLFHPELKAYRDRVASEESLYVDEVDVLLDYIESAYSSTAGRLRSLLERNEITYDLLWVLFKPKAEIYTTCPGTEQPMCSDSQGFSLEDKRWLGFAVADIKDTARNGDVLTQLSLPAKQKVVHALCDAHLIRHYEYEFDDFVAGKGSGLSILLHGPPGVGKTMPAEAMSEHLQRPLYSISAGELGTVAQTLEARLSEIFTMADRWNALLLLDEADLC</sequence>
<feature type="domain" description="DUF7025" evidence="2">
    <location>
        <begin position="247"/>
        <end position="287"/>
    </location>
</feature>
<dbReference type="Proteomes" id="UP000309340">
    <property type="component" value="Unassembled WGS sequence"/>
</dbReference>
<evidence type="ECO:0000259" key="1">
    <source>
        <dbReference type="Pfam" id="PF00004"/>
    </source>
</evidence>